<feature type="region of interest" description="Disordered" evidence="1">
    <location>
        <begin position="1"/>
        <end position="39"/>
    </location>
</feature>
<comment type="caution">
    <text evidence="2">The sequence shown here is derived from an EMBL/GenBank/DDBJ whole genome shotgun (WGS) entry which is preliminary data.</text>
</comment>
<dbReference type="PANTHER" id="PTHR13384:SF19">
    <property type="entry name" value="G PATCH DOMAIN-CONTAINING PROTEIN 1"/>
    <property type="match status" value="1"/>
</dbReference>
<sequence>MDGRPPLSGFSLGRRAASDGSSVVDARPGTDAPRRWRGPLPPVGYVLKRHVFDVADVAAAAGDAFRAKATKDGADCGLGLILQRRREERQPRSFVPRVLPSVDDERREQKQSGKLLARDGTELNFHAVRESMKNRFVASSTEIANATDPVAPPRTVVAVDDDDHTSKRDPDEEEFVSVFETVWVPTRLLCKRWNVPVPSTVGMSAAMDVGSVSERGRRQGKEEDYFRQTVYEPAVAGRRKDVGGERGLSTSNITSDGGVMPVALDDESDSVGPPPTRPTVEVLRSIFDAESDMDISSSDEDESDVGVANMVGRDESGVAKTKEEGGKVGATSKQNGDITNVDNFCPPDPIDSSSSCDFSSSNSSRSTMRGHNRHRRHRRRSRGDGGYDKERKIRERRHGRSDKDETRGYHSNDMRKRTKKKKKKKTHRSHGKS</sequence>
<feature type="region of interest" description="Disordered" evidence="1">
    <location>
        <begin position="241"/>
        <end position="260"/>
    </location>
</feature>
<feature type="compositionally biased region" description="Basic and acidic residues" evidence="1">
    <location>
        <begin position="312"/>
        <end position="326"/>
    </location>
</feature>
<feature type="compositionally biased region" description="Basic residues" evidence="1">
    <location>
        <begin position="416"/>
        <end position="433"/>
    </location>
</feature>
<dbReference type="PANTHER" id="PTHR13384">
    <property type="entry name" value="G PATCH DOMAIN-CONTAINING PROTEIN 1"/>
    <property type="match status" value="1"/>
</dbReference>
<dbReference type="Proteomes" id="UP001530377">
    <property type="component" value="Unassembled WGS sequence"/>
</dbReference>
<evidence type="ECO:0000313" key="2">
    <source>
        <dbReference type="EMBL" id="KAL3811061.1"/>
    </source>
</evidence>
<keyword evidence="3" id="KW-1185">Reference proteome</keyword>
<dbReference type="EMBL" id="JALLPB020000284">
    <property type="protein sequence ID" value="KAL3811061.1"/>
    <property type="molecule type" value="Genomic_DNA"/>
</dbReference>
<proteinExistence type="predicted"/>
<evidence type="ECO:0000256" key="1">
    <source>
        <dbReference type="SAM" id="MobiDB-lite"/>
    </source>
</evidence>
<feature type="compositionally biased region" description="Basic and acidic residues" evidence="1">
    <location>
        <begin position="382"/>
        <end position="393"/>
    </location>
</feature>
<feature type="compositionally biased region" description="Basic residues" evidence="1">
    <location>
        <begin position="368"/>
        <end position="381"/>
    </location>
</feature>
<feature type="region of interest" description="Disordered" evidence="1">
    <location>
        <begin position="290"/>
        <end position="433"/>
    </location>
</feature>
<feature type="compositionally biased region" description="Acidic residues" evidence="1">
    <location>
        <begin position="290"/>
        <end position="304"/>
    </location>
</feature>
<feature type="compositionally biased region" description="Polar residues" evidence="1">
    <location>
        <begin position="331"/>
        <end position="342"/>
    </location>
</feature>
<evidence type="ECO:0000313" key="3">
    <source>
        <dbReference type="Proteomes" id="UP001530377"/>
    </source>
</evidence>
<feature type="compositionally biased region" description="Basic and acidic residues" evidence="1">
    <location>
        <begin position="401"/>
        <end position="415"/>
    </location>
</feature>
<reference evidence="2 3" key="1">
    <citation type="submission" date="2024-10" db="EMBL/GenBank/DDBJ databases">
        <title>Updated reference genomes for cyclostephanoid diatoms.</title>
        <authorList>
            <person name="Roberts W.R."/>
            <person name="Alverson A.J."/>
        </authorList>
    </citation>
    <scope>NUCLEOTIDE SEQUENCE [LARGE SCALE GENOMIC DNA]</scope>
    <source>
        <strain evidence="2 3">AJA228-03</strain>
    </source>
</reference>
<gene>
    <name evidence="2" type="ORF">ACHAXA_004572</name>
</gene>
<feature type="compositionally biased region" description="Low complexity" evidence="1">
    <location>
        <begin position="352"/>
        <end position="366"/>
    </location>
</feature>
<evidence type="ECO:0008006" key="4">
    <source>
        <dbReference type="Google" id="ProtNLM"/>
    </source>
</evidence>
<dbReference type="AlphaFoldDB" id="A0ABD3RKJ7"/>
<protein>
    <recommendedName>
        <fullName evidence="4">Spp2/MOS2 G-patch domain-containing protein</fullName>
    </recommendedName>
</protein>
<organism evidence="2 3">
    <name type="scientific">Cyclostephanos tholiformis</name>
    <dbReference type="NCBI Taxonomy" id="382380"/>
    <lineage>
        <taxon>Eukaryota</taxon>
        <taxon>Sar</taxon>
        <taxon>Stramenopiles</taxon>
        <taxon>Ochrophyta</taxon>
        <taxon>Bacillariophyta</taxon>
        <taxon>Coscinodiscophyceae</taxon>
        <taxon>Thalassiosirophycidae</taxon>
        <taxon>Stephanodiscales</taxon>
        <taxon>Stephanodiscaceae</taxon>
        <taxon>Cyclostephanos</taxon>
    </lineage>
</organism>
<name>A0ABD3RKJ7_9STRA</name>
<accession>A0ABD3RKJ7</accession>